<dbReference type="EMBL" id="VEPZ02001469">
    <property type="protein sequence ID" value="KAE8671440.1"/>
    <property type="molecule type" value="Genomic_DNA"/>
</dbReference>
<feature type="compositionally biased region" description="Acidic residues" evidence="1">
    <location>
        <begin position="91"/>
        <end position="111"/>
    </location>
</feature>
<protein>
    <submittedName>
        <fullName evidence="2">Uncharacterized protein</fullName>
    </submittedName>
</protein>
<proteinExistence type="predicted"/>
<keyword evidence="3" id="KW-1185">Reference proteome</keyword>
<organism evidence="2 3">
    <name type="scientific">Hibiscus syriacus</name>
    <name type="common">Rose of Sharon</name>
    <dbReference type="NCBI Taxonomy" id="106335"/>
    <lineage>
        <taxon>Eukaryota</taxon>
        <taxon>Viridiplantae</taxon>
        <taxon>Streptophyta</taxon>
        <taxon>Embryophyta</taxon>
        <taxon>Tracheophyta</taxon>
        <taxon>Spermatophyta</taxon>
        <taxon>Magnoliopsida</taxon>
        <taxon>eudicotyledons</taxon>
        <taxon>Gunneridae</taxon>
        <taxon>Pentapetalae</taxon>
        <taxon>rosids</taxon>
        <taxon>malvids</taxon>
        <taxon>Malvales</taxon>
        <taxon>Malvaceae</taxon>
        <taxon>Malvoideae</taxon>
        <taxon>Hibiscus</taxon>
    </lineage>
</organism>
<accession>A0A6A2XNK9</accession>
<evidence type="ECO:0000313" key="3">
    <source>
        <dbReference type="Proteomes" id="UP000436088"/>
    </source>
</evidence>
<feature type="compositionally biased region" description="Acidic residues" evidence="1">
    <location>
        <begin position="55"/>
        <end position="68"/>
    </location>
</feature>
<evidence type="ECO:0000256" key="1">
    <source>
        <dbReference type="SAM" id="MobiDB-lite"/>
    </source>
</evidence>
<dbReference type="AlphaFoldDB" id="A0A6A2XNK9"/>
<name>A0A6A2XNK9_HIBSY</name>
<feature type="region of interest" description="Disordered" evidence="1">
    <location>
        <begin position="43"/>
        <end position="111"/>
    </location>
</feature>
<gene>
    <name evidence="2" type="ORF">F3Y22_tig00111952pilonHSYRG00051</name>
</gene>
<comment type="caution">
    <text evidence="2">The sequence shown here is derived from an EMBL/GenBank/DDBJ whole genome shotgun (WGS) entry which is preliminary data.</text>
</comment>
<reference evidence="2" key="1">
    <citation type="submission" date="2019-09" db="EMBL/GenBank/DDBJ databases">
        <title>Draft genome information of white flower Hibiscus syriacus.</title>
        <authorList>
            <person name="Kim Y.-M."/>
        </authorList>
    </citation>
    <scope>NUCLEOTIDE SEQUENCE [LARGE SCALE GENOMIC DNA]</scope>
    <source>
        <strain evidence="2">YM2019G1</strain>
    </source>
</reference>
<dbReference type="Proteomes" id="UP000436088">
    <property type="component" value="Unassembled WGS sequence"/>
</dbReference>
<sequence>MATLRGLGVTQTTPDFSPALGINHVVQKLTGVPVEPVLPEALSGHAVAGVGPGDYENEDEQHEEEENEDGHAEEVEGQKGFFVTVGADKADEGEDEDKEAEDDDGPPEEVDAAVVELLG</sequence>
<evidence type="ECO:0000313" key="2">
    <source>
        <dbReference type="EMBL" id="KAE8671440.1"/>
    </source>
</evidence>